<comment type="similarity">
    <text evidence="2">Belongs to the peptidase S9B family.</text>
</comment>
<comment type="caution">
    <text evidence="10">The sequence shown here is derived from an EMBL/GenBank/DDBJ whole genome shotgun (WGS) entry which is preliminary data.</text>
</comment>
<evidence type="ECO:0000256" key="1">
    <source>
        <dbReference type="ARBA" id="ARBA00001257"/>
    </source>
</evidence>
<keyword evidence="5" id="KW-0031">Aminopeptidase</keyword>
<gene>
    <name evidence="10" type="ORF">QBC35DRAFT_444571</name>
</gene>
<dbReference type="InterPro" id="IPR050278">
    <property type="entry name" value="Serine_Prot_S9B/DPPIV"/>
</dbReference>
<keyword evidence="6" id="KW-0720">Serine protease</keyword>
<dbReference type="InterPro" id="IPR029058">
    <property type="entry name" value="AB_hydrolase_fold"/>
</dbReference>
<dbReference type="Proteomes" id="UP001302126">
    <property type="component" value="Unassembled WGS sequence"/>
</dbReference>
<reference evidence="10" key="1">
    <citation type="journal article" date="2023" name="Mol. Phylogenet. Evol.">
        <title>Genome-scale phylogeny and comparative genomics of the fungal order Sordariales.</title>
        <authorList>
            <person name="Hensen N."/>
            <person name="Bonometti L."/>
            <person name="Westerberg I."/>
            <person name="Brannstrom I.O."/>
            <person name="Guillou S."/>
            <person name="Cros-Aarteil S."/>
            <person name="Calhoun S."/>
            <person name="Haridas S."/>
            <person name="Kuo A."/>
            <person name="Mondo S."/>
            <person name="Pangilinan J."/>
            <person name="Riley R."/>
            <person name="LaButti K."/>
            <person name="Andreopoulos B."/>
            <person name="Lipzen A."/>
            <person name="Chen C."/>
            <person name="Yan M."/>
            <person name="Daum C."/>
            <person name="Ng V."/>
            <person name="Clum A."/>
            <person name="Steindorff A."/>
            <person name="Ohm R.A."/>
            <person name="Martin F."/>
            <person name="Silar P."/>
            <person name="Natvig D.O."/>
            <person name="Lalanne C."/>
            <person name="Gautier V."/>
            <person name="Ament-Velasquez S.L."/>
            <person name="Kruys A."/>
            <person name="Hutchinson M.I."/>
            <person name="Powell A.J."/>
            <person name="Barry K."/>
            <person name="Miller A.N."/>
            <person name="Grigoriev I.V."/>
            <person name="Debuchy R."/>
            <person name="Gladieux P."/>
            <person name="Hiltunen Thoren M."/>
            <person name="Johannesson H."/>
        </authorList>
    </citation>
    <scope>NUCLEOTIDE SEQUENCE</scope>
    <source>
        <strain evidence="10">PSN309</strain>
    </source>
</reference>
<evidence type="ECO:0000259" key="9">
    <source>
        <dbReference type="Pfam" id="PF00930"/>
    </source>
</evidence>
<dbReference type="AlphaFoldDB" id="A0AAN7ABR6"/>
<evidence type="ECO:0000256" key="6">
    <source>
        <dbReference type="ARBA" id="ARBA00022825"/>
    </source>
</evidence>
<accession>A0AAN7ABR6</accession>
<keyword evidence="10" id="KW-0378">Hydrolase</keyword>
<organism evidence="10 11">
    <name type="scientific">Podospora australis</name>
    <dbReference type="NCBI Taxonomy" id="1536484"/>
    <lineage>
        <taxon>Eukaryota</taxon>
        <taxon>Fungi</taxon>
        <taxon>Dikarya</taxon>
        <taxon>Ascomycota</taxon>
        <taxon>Pezizomycotina</taxon>
        <taxon>Sordariomycetes</taxon>
        <taxon>Sordariomycetidae</taxon>
        <taxon>Sordariales</taxon>
        <taxon>Podosporaceae</taxon>
        <taxon>Podospora</taxon>
    </lineage>
</organism>
<keyword evidence="5" id="KW-0645">Protease</keyword>
<dbReference type="Gene3D" id="3.40.50.1820">
    <property type="entry name" value="alpha/beta hydrolase"/>
    <property type="match status" value="1"/>
</dbReference>
<dbReference type="SUPFAM" id="SSF49468">
    <property type="entry name" value="VHL"/>
    <property type="match status" value="1"/>
</dbReference>
<dbReference type="EMBL" id="MU864610">
    <property type="protein sequence ID" value="KAK4182796.1"/>
    <property type="molecule type" value="Genomic_DNA"/>
</dbReference>
<keyword evidence="7" id="KW-0325">Glycoprotein</keyword>
<evidence type="ECO:0000256" key="7">
    <source>
        <dbReference type="ARBA" id="ARBA00023180"/>
    </source>
</evidence>
<keyword evidence="11" id="KW-1185">Reference proteome</keyword>
<evidence type="ECO:0000256" key="3">
    <source>
        <dbReference type="ARBA" id="ARBA00012062"/>
    </source>
</evidence>
<dbReference type="SUPFAM" id="SSF82171">
    <property type="entry name" value="DPP6 N-terminal domain-like"/>
    <property type="match status" value="1"/>
</dbReference>
<dbReference type="GO" id="GO:0004177">
    <property type="term" value="F:aminopeptidase activity"/>
    <property type="evidence" value="ECO:0007669"/>
    <property type="project" value="UniProtKB-KW"/>
</dbReference>
<feature type="domain" description="Dipeptidylpeptidase IV N-terminal" evidence="9">
    <location>
        <begin position="217"/>
        <end position="499"/>
    </location>
</feature>
<dbReference type="SUPFAM" id="SSF53474">
    <property type="entry name" value="alpha/beta-Hydrolases"/>
    <property type="match status" value="1"/>
</dbReference>
<protein>
    <recommendedName>
        <fullName evidence="4">Probable dipeptidyl-aminopeptidase B</fullName>
        <ecNumber evidence="3">3.4.14.5</ecNumber>
    </recommendedName>
</protein>
<dbReference type="GO" id="GO:0006508">
    <property type="term" value="P:proteolysis"/>
    <property type="evidence" value="ECO:0007669"/>
    <property type="project" value="InterPro"/>
</dbReference>
<evidence type="ECO:0000313" key="10">
    <source>
        <dbReference type="EMBL" id="KAK4182796.1"/>
    </source>
</evidence>
<evidence type="ECO:0000256" key="2">
    <source>
        <dbReference type="ARBA" id="ARBA00006150"/>
    </source>
</evidence>
<evidence type="ECO:0000259" key="8">
    <source>
        <dbReference type="Pfam" id="PF00326"/>
    </source>
</evidence>
<dbReference type="PANTHER" id="PTHR11731:SF118">
    <property type="entry name" value="BLR1971 PROTEIN"/>
    <property type="match status" value="1"/>
</dbReference>
<feature type="domain" description="Peptidase S9 prolyl oligopeptidase catalytic" evidence="8">
    <location>
        <begin position="592"/>
        <end position="781"/>
    </location>
</feature>
<comment type="catalytic activity">
    <reaction evidence="1">
        <text>Release of an N-terminal dipeptide, Xaa-Yaa-|-Zaa-, from a polypeptide, preferentially when Yaa is Pro, provided Zaa is neither Pro nor hydroxyproline.</text>
        <dbReference type="EC" id="3.4.14.5"/>
    </reaction>
</comment>
<dbReference type="Pfam" id="PF00930">
    <property type="entry name" value="DPPIV_N"/>
    <property type="match status" value="1"/>
</dbReference>
<evidence type="ECO:0000313" key="11">
    <source>
        <dbReference type="Proteomes" id="UP001302126"/>
    </source>
</evidence>
<dbReference type="EC" id="3.4.14.5" evidence="3"/>
<dbReference type="GO" id="GO:0008236">
    <property type="term" value="F:serine-type peptidase activity"/>
    <property type="evidence" value="ECO:0007669"/>
    <property type="project" value="UniProtKB-KW"/>
</dbReference>
<dbReference type="InterPro" id="IPR036208">
    <property type="entry name" value="VHL_sf"/>
</dbReference>
<evidence type="ECO:0000256" key="5">
    <source>
        <dbReference type="ARBA" id="ARBA00022438"/>
    </source>
</evidence>
<evidence type="ECO:0000256" key="4">
    <source>
        <dbReference type="ARBA" id="ARBA00014118"/>
    </source>
</evidence>
<dbReference type="GO" id="GO:0008239">
    <property type="term" value="F:dipeptidyl-peptidase activity"/>
    <property type="evidence" value="ECO:0007669"/>
    <property type="project" value="UniProtKB-EC"/>
</dbReference>
<name>A0AAN7ABR6_9PEZI</name>
<dbReference type="Pfam" id="PF00326">
    <property type="entry name" value="Peptidase_S9"/>
    <property type="match status" value="1"/>
</dbReference>
<dbReference type="Gene3D" id="2.140.10.30">
    <property type="entry name" value="Dipeptidylpeptidase IV, N-terminal domain"/>
    <property type="match status" value="1"/>
</dbReference>
<proteinExistence type="inferred from homology"/>
<sequence length="787" mass="88501">MTSLAHRYLAQATVRPHWLSPSTFWYLRTSASSDNAKEFLFVDAETSSRRPAFDHANLAADLAKHTGQDVNPSSLPFSWIELDPNAAAVRFRCMETVFQYQDGEGKLEVWEGDFGTKLEPIASDAVSENGGQETGLTVINKTTSAAKVYWINSEGEAFEYATVQAGGETRLGTYAGHVWRVESDDGKSAVYRAVEGEGFIVVDMEGWKVSEEQIEATQDRAIFVRDGDVWIRDDDGEHQITTSASGGRYDADRAFVSPDGRFATVWQFTPEEGYTLNLVESTPKDQLQPKLKTRTYLKPGDKMRVDRPRMFEMQGKKEIPTESTLFQNPYSMKDIGWSKDGEEYRFEYSERGQKNLRIIGMNRQGAVRAIVDESSDTFIDYFQKSYWAVSPDDTELLWTSERDGWNHLYLYDFKTGKVKAQVTKGEWVVKKVEKVDWTTRQIWLTVCGIIPNQDPYYEHLVRVNLDSTEMTILTSGDGNHTSTWSPDNRYLIDSWSRVDQLPITVLREASSGAEIVALEADATPDLLAEGWVPPEIFTAPGRDNETPIHGIIVPPQDFDSSKTYPIIEDIYAGPHDFFTPKSFTPELSEHEVTARGFVLVKLDGMGTNWRSKAFHDVCHKNLKDGGIPDRISWIKAAAATRPWMHLARLGIYGGSAGGQNAAAALIFHGDFYKAAAADCGCHDNRLDKLWWNEQWMGWPVEESYAANSNVVHAKQLTGKLLLTVGELDDNVDPASTLQLVKALNEAEKDYEMLLMPGKGHGAGDSEYGRRRRWEFFGRWLGGGRSRG</sequence>
<dbReference type="PANTHER" id="PTHR11731">
    <property type="entry name" value="PROTEASE FAMILY S9B,C DIPEPTIDYL-PEPTIDASE IV-RELATED"/>
    <property type="match status" value="1"/>
</dbReference>
<dbReference type="InterPro" id="IPR002469">
    <property type="entry name" value="Peptidase_S9B_N"/>
</dbReference>
<dbReference type="InterPro" id="IPR001375">
    <property type="entry name" value="Peptidase_S9_cat"/>
</dbReference>
<reference evidence="10" key="2">
    <citation type="submission" date="2023-05" db="EMBL/GenBank/DDBJ databases">
        <authorList>
            <consortium name="Lawrence Berkeley National Laboratory"/>
            <person name="Steindorff A."/>
            <person name="Hensen N."/>
            <person name="Bonometti L."/>
            <person name="Westerberg I."/>
            <person name="Brannstrom I.O."/>
            <person name="Guillou S."/>
            <person name="Cros-Aarteil S."/>
            <person name="Calhoun S."/>
            <person name="Haridas S."/>
            <person name="Kuo A."/>
            <person name="Mondo S."/>
            <person name="Pangilinan J."/>
            <person name="Riley R."/>
            <person name="Labutti K."/>
            <person name="Andreopoulos B."/>
            <person name="Lipzen A."/>
            <person name="Chen C."/>
            <person name="Yanf M."/>
            <person name="Daum C."/>
            <person name="Ng V."/>
            <person name="Clum A."/>
            <person name="Ohm R."/>
            <person name="Martin F."/>
            <person name="Silar P."/>
            <person name="Natvig D."/>
            <person name="Lalanne C."/>
            <person name="Gautier V."/>
            <person name="Ament-Velasquez S.L."/>
            <person name="Kruys A."/>
            <person name="Hutchinson M.I."/>
            <person name="Powell A.J."/>
            <person name="Barry K."/>
            <person name="Miller A.N."/>
            <person name="Grigoriev I.V."/>
            <person name="Debuchy R."/>
            <person name="Gladieux P."/>
            <person name="Thoren M.H."/>
            <person name="Johannesson H."/>
        </authorList>
    </citation>
    <scope>NUCLEOTIDE SEQUENCE</scope>
    <source>
        <strain evidence="10">PSN309</strain>
    </source>
</reference>